<feature type="transmembrane region" description="Helical" evidence="1">
    <location>
        <begin position="212"/>
        <end position="229"/>
    </location>
</feature>
<sequence length="329" mass="33180">MEAQDTTRSATIDQWNSRIHPSQTFTCRTASSAMPLAPLGLAATIRARGAEARRKRQGAGTMSLDMFWPAAWPLPPIWRGALPALAAALAWVALLRLLNRRDLAAFGAALGLAVGWALTLGLPLASPRQLAERLPLLALAGFAAALLLTLLAAGRAWGIALGAALLLAAGAWWLAGAPMAAVDVRRVLVAILALGALSALACLELRSPSRAAVAFALMLAAVWIARPAGPWSVLAAAGAAAALGGLPAGAPWSVAAASPVALALAGLAAGPVLARGAAFDWTAGAAPFAALSLGPALAARIGGRAGPAIGWTVAGGLPLLITWLLARNP</sequence>
<keyword evidence="1" id="KW-1133">Transmembrane helix</keyword>
<keyword evidence="1" id="KW-0472">Membrane</keyword>
<feature type="transmembrane region" description="Helical" evidence="1">
    <location>
        <begin position="249"/>
        <end position="269"/>
    </location>
</feature>
<feature type="transmembrane region" description="Helical" evidence="1">
    <location>
        <begin position="103"/>
        <end position="122"/>
    </location>
</feature>
<feature type="transmembrane region" description="Helical" evidence="1">
    <location>
        <begin position="77"/>
        <end position="98"/>
    </location>
</feature>
<keyword evidence="1" id="KW-0812">Transmembrane</keyword>
<dbReference type="AlphaFoldDB" id="A0A6J4JBR2"/>
<gene>
    <name evidence="2" type="ORF">AVDCRST_MAG08-3319</name>
</gene>
<evidence type="ECO:0000313" key="2">
    <source>
        <dbReference type="EMBL" id="CAA9273224.1"/>
    </source>
</evidence>
<evidence type="ECO:0000256" key="1">
    <source>
        <dbReference type="SAM" id="Phobius"/>
    </source>
</evidence>
<accession>A0A6J4JBR2</accession>
<dbReference type="EMBL" id="CADCTG010000248">
    <property type="protein sequence ID" value="CAA9273224.1"/>
    <property type="molecule type" value="Genomic_DNA"/>
</dbReference>
<protein>
    <submittedName>
        <fullName evidence="2">Uncharacterized protein</fullName>
    </submittedName>
</protein>
<feature type="transmembrane region" description="Helical" evidence="1">
    <location>
        <begin position="308"/>
        <end position="326"/>
    </location>
</feature>
<feature type="transmembrane region" description="Helical" evidence="1">
    <location>
        <begin position="281"/>
        <end position="302"/>
    </location>
</feature>
<proteinExistence type="predicted"/>
<feature type="transmembrane region" description="Helical" evidence="1">
    <location>
        <begin position="187"/>
        <end position="205"/>
    </location>
</feature>
<name>A0A6J4JBR2_9PROT</name>
<feature type="transmembrane region" description="Helical" evidence="1">
    <location>
        <begin position="160"/>
        <end position="181"/>
    </location>
</feature>
<organism evidence="2">
    <name type="scientific">uncultured Acetobacteraceae bacterium</name>
    <dbReference type="NCBI Taxonomy" id="169975"/>
    <lineage>
        <taxon>Bacteria</taxon>
        <taxon>Pseudomonadati</taxon>
        <taxon>Pseudomonadota</taxon>
        <taxon>Alphaproteobacteria</taxon>
        <taxon>Acetobacterales</taxon>
        <taxon>Acetobacteraceae</taxon>
        <taxon>environmental samples</taxon>
    </lineage>
</organism>
<reference evidence="2" key="1">
    <citation type="submission" date="2020-02" db="EMBL/GenBank/DDBJ databases">
        <authorList>
            <person name="Meier V. D."/>
        </authorList>
    </citation>
    <scope>NUCLEOTIDE SEQUENCE</scope>
    <source>
        <strain evidence="2">AVDCRST_MAG08</strain>
    </source>
</reference>
<feature type="transmembrane region" description="Helical" evidence="1">
    <location>
        <begin position="134"/>
        <end position="153"/>
    </location>
</feature>